<comment type="catalytic activity">
    <reaction evidence="6 7">
        <text>(S)-lactate + NAD(+) = pyruvate + NADH + H(+)</text>
        <dbReference type="Rhea" id="RHEA:23444"/>
        <dbReference type="ChEBI" id="CHEBI:15361"/>
        <dbReference type="ChEBI" id="CHEBI:15378"/>
        <dbReference type="ChEBI" id="CHEBI:16651"/>
        <dbReference type="ChEBI" id="CHEBI:57540"/>
        <dbReference type="ChEBI" id="CHEBI:57945"/>
        <dbReference type="EC" id="1.1.1.27"/>
    </reaction>
</comment>
<evidence type="ECO:0000313" key="11">
    <source>
        <dbReference type="Proteomes" id="UP001054902"/>
    </source>
</evidence>
<dbReference type="SUPFAM" id="SSF56327">
    <property type="entry name" value="LDH C-terminal domain-like"/>
    <property type="match status" value="1"/>
</dbReference>
<comment type="pathway">
    <text evidence="1 7">Fermentation; pyruvate fermentation to lactate; (S)-lactate from pyruvate: step 1/1.</text>
</comment>
<dbReference type="AlphaFoldDB" id="A0AAD3H650"/>
<dbReference type="Pfam" id="PF02866">
    <property type="entry name" value="Ldh_1_C"/>
    <property type="match status" value="1"/>
</dbReference>
<dbReference type="Proteomes" id="UP001054902">
    <property type="component" value="Unassembled WGS sequence"/>
</dbReference>
<dbReference type="EMBL" id="BLLK01000045">
    <property type="protein sequence ID" value="GFH52037.1"/>
    <property type="molecule type" value="Genomic_DNA"/>
</dbReference>
<evidence type="ECO:0000256" key="2">
    <source>
        <dbReference type="ARBA" id="ARBA00006054"/>
    </source>
</evidence>
<evidence type="ECO:0000256" key="7">
    <source>
        <dbReference type="RuleBase" id="RU000496"/>
    </source>
</evidence>
<dbReference type="EC" id="1.1.1.27" evidence="3 7"/>
<dbReference type="InterPro" id="IPR001236">
    <property type="entry name" value="Lactate/malate_DH_N"/>
</dbReference>
<comment type="similarity">
    <text evidence="2">Belongs to the LDH/MDH superfamily. LDH family.</text>
</comment>
<evidence type="ECO:0000313" key="10">
    <source>
        <dbReference type="EMBL" id="GFH52037.1"/>
    </source>
</evidence>
<evidence type="ECO:0000256" key="4">
    <source>
        <dbReference type="ARBA" id="ARBA00023002"/>
    </source>
</evidence>
<dbReference type="Pfam" id="PF00056">
    <property type="entry name" value="Ldh_1_N"/>
    <property type="match status" value="1"/>
</dbReference>
<evidence type="ECO:0000256" key="3">
    <source>
        <dbReference type="ARBA" id="ARBA00012967"/>
    </source>
</evidence>
<dbReference type="InterPro" id="IPR018177">
    <property type="entry name" value="L-lactate_DH_AS"/>
</dbReference>
<dbReference type="InterPro" id="IPR011304">
    <property type="entry name" value="L-lactate_DH"/>
</dbReference>
<sequence>MRIIGQRIQESIHLFSSRQAAHSKFRFYTSVPDKVFGDDRDLIASRLIKNGGSKAFVLENLKDDRRRFTHDPLPLSSQATVPEQPFVSNPLDAKIEKKVSIVGCGQVGLATAYSILNKEICDNISLVDMNGSRLEGEVKDLQSATAFTKKCVVEGSTTYDVTEGSDLVIVTAGAKQKVGESRLDLLEKNTFMMRDVLGKILEYSPETPICIVSNPCDIMSAIANKIASDLPCGRIFGSGTVLDSGRFRQLIASSLNLDVRSVSGFIIGEHGDSSVPVWSTVFCGGVKLINGDAPGDVENAIHEEVVHAAGDVIARKGYTNWAVGNACAEIADVVLNDLRLIMPVSTCVRGYAGVEEDVFLSVPCVVGATGVKRVIDLDMTSEEIMKFRKSADTVWKAQSGVWNNI</sequence>
<dbReference type="Gene3D" id="3.40.50.720">
    <property type="entry name" value="NAD(P)-binding Rossmann-like Domain"/>
    <property type="match status" value="1"/>
</dbReference>
<protein>
    <recommendedName>
        <fullName evidence="3 7">L-lactate dehydrogenase</fullName>
        <ecNumber evidence="3 7">1.1.1.27</ecNumber>
    </recommendedName>
</protein>
<dbReference type="PROSITE" id="PS00064">
    <property type="entry name" value="L_LDH"/>
    <property type="match status" value="1"/>
</dbReference>
<dbReference type="Gene3D" id="3.90.110.10">
    <property type="entry name" value="Lactate dehydrogenase/glycoside hydrolase, family 4, C-terminal"/>
    <property type="match status" value="1"/>
</dbReference>
<keyword evidence="5 7" id="KW-0520">NAD</keyword>
<dbReference type="GO" id="GO:0004459">
    <property type="term" value="F:L-lactate dehydrogenase (NAD+) activity"/>
    <property type="evidence" value="ECO:0007669"/>
    <property type="project" value="UniProtKB-EC"/>
</dbReference>
<gene>
    <name evidence="10" type="ORF">CTEN210_08513</name>
</gene>
<dbReference type="PRINTS" id="PR00086">
    <property type="entry name" value="LLDHDRGNASE"/>
</dbReference>
<feature type="domain" description="Lactate/malate dehydrogenase N-terminal" evidence="8">
    <location>
        <begin position="98"/>
        <end position="237"/>
    </location>
</feature>
<evidence type="ECO:0000256" key="6">
    <source>
        <dbReference type="ARBA" id="ARBA00049258"/>
    </source>
</evidence>
<evidence type="ECO:0000259" key="9">
    <source>
        <dbReference type="Pfam" id="PF02866"/>
    </source>
</evidence>
<accession>A0AAD3H650</accession>
<dbReference type="GO" id="GO:0005737">
    <property type="term" value="C:cytoplasm"/>
    <property type="evidence" value="ECO:0007669"/>
    <property type="project" value="InterPro"/>
</dbReference>
<dbReference type="SUPFAM" id="SSF51735">
    <property type="entry name" value="NAD(P)-binding Rossmann-fold domains"/>
    <property type="match status" value="1"/>
</dbReference>
<keyword evidence="11" id="KW-1185">Reference proteome</keyword>
<comment type="caution">
    <text evidence="10">The sequence shown here is derived from an EMBL/GenBank/DDBJ whole genome shotgun (WGS) entry which is preliminary data.</text>
</comment>
<evidence type="ECO:0000259" key="8">
    <source>
        <dbReference type="Pfam" id="PF00056"/>
    </source>
</evidence>
<dbReference type="GO" id="GO:0006089">
    <property type="term" value="P:lactate metabolic process"/>
    <property type="evidence" value="ECO:0007669"/>
    <property type="project" value="TreeGrafter"/>
</dbReference>
<dbReference type="InterPro" id="IPR015955">
    <property type="entry name" value="Lactate_DH/Glyco_Ohase_4_C"/>
</dbReference>
<reference evidence="10 11" key="1">
    <citation type="journal article" date="2021" name="Sci. Rep.">
        <title>The genome of the diatom Chaetoceros tenuissimus carries an ancient integrated fragment of an extant virus.</title>
        <authorList>
            <person name="Hongo Y."/>
            <person name="Kimura K."/>
            <person name="Takaki Y."/>
            <person name="Yoshida Y."/>
            <person name="Baba S."/>
            <person name="Kobayashi G."/>
            <person name="Nagasaki K."/>
            <person name="Hano T."/>
            <person name="Tomaru Y."/>
        </authorList>
    </citation>
    <scope>NUCLEOTIDE SEQUENCE [LARGE SCALE GENOMIC DNA]</scope>
    <source>
        <strain evidence="10 11">NIES-3715</strain>
    </source>
</reference>
<dbReference type="InterPro" id="IPR022383">
    <property type="entry name" value="Lactate/malate_DH_C"/>
</dbReference>
<keyword evidence="4 7" id="KW-0560">Oxidoreductase</keyword>
<name>A0AAD3H650_9STRA</name>
<proteinExistence type="inferred from homology"/>
<dbReference type="NCBIfam" id="TIGR01771">
    <property type="entry name" value="L-LDH-NAD"/>
    <property type="match status" value="1"/>
</dbReference>
<evidence type="ECO:0000256" key="1">
    <source>
        <dbReference type="ARBA" id="ARBA00004843"/>
    </source>
</evidence>
<dbReference type="PANTHER" id="PTHR43128:SF16">
    <property type="entry name" value="L-LACTATE DEHYDROGENASE"/>
    <property type="match status" value="1"/>
</dbReference>
<dbReference type="InterPro" id="IPR001557">
    <property type="entry name" value="L-lactate/malate_DH"/>
</dbReference>
<feature type="domain" description="Lactate/malate dehydrogenase C-terminal" evidence="9">
    <location>
        <begin position="240"/>
        <end position="394"/>
    </location>
</feature>
<evidence type="ECO:0000256" key="5">
    <source>
        <dbReference type="ARBA" id="ARBA00023027"/>
    </source>
</evidence>
<dbReference type="InterPro" id="IPR036291">
    <property type="entry name" value="NAD(P)-bd_dom_sf"/>
</dbReference>
<organism evidence="10 11">
    <name type="scientific">Chaetoceros tenuissimus</name>
    <dbReference type="NCBI Taxonomy" id="426638"/>
    <lineage>
        <taxon>Eukaryota</taxon>
        <taxon>Sar</taxon>
        <taxon>Stramenopiles</taxon>
        <taxon>Ochrophyta</taxon>
        <taxon>Bacillariophyta</taxon>
        <taxon>Coscinodiscophyceae</taxon>
        <taxon>Chaetocerotophycidae</taxon>
        <taxon>Chaetocerotales</taxon>
        <taxon>Chaetocerotaceae</taxon>
        <taxon>Chaetoceros</taxon>
    </lineage>
</organism>
<dbReference type="PANTHER" id="PTHR43128">
    <property type="entry name" value="L-2-HYDROXYCARBOXYLATE DEHYDROGENASE (NAD(P)(+))"/>
    <property type="match status" value="1"/>
</dbReference>